<dbReference type="RefSeq" id="WP_177102156.1">
    <property type="nucleotide sequence ID" value="NZ_JACAQA010000017.1"/>
</dbReference>
<dbReference type="Proteomes" id="UP000522864">
    <property type="component" value="Unassembled WGS sequence"/>
</dbReference>
<accession>A0A7Y7WVZ2</accession>
<reference evidence="1 2" key="1">
    <citation type="submission" date="2020-04" db="EMBL/GenBank/DDBJ databases">
        <title>Molecular characterization of pseudomonads from Agaricus bisporus reveal novel blotch 2 pathogens in Western Europe.</title>
        <authorList>
            <person name="Taparia T."/>
            <person name="Krijger M."/>
            <person name="Haynes E."/>
            <person name="Elpinstone J.G."/>
            <person name="Noble R."/>
            <person name="Van Der Wolf J."/>
        </authorList>
    </citation>
    <scope>NUCLEOTIDE SEQUENCE [LARGE SCALE GENOMIC DNA]</scope>
    <source>
        <strain evidence="1 2">G9001</strain>
    </source>
</reference>
<dbReference type="EMBL" id="JACAQA010000017">
    <property type="protein sequence ID" value="NWB87193.1"/>
    <property type="molecule type" value="Genomic_DNA"/>
</dbReference>
<dbReference type="AlphaFoldDB" id="A0A7Y7WVZ2"/>
<proteinExistence type="predicted"/>
<name>A0A7Y7WVZ2_9PSED</name>
<gene>
    <name evidence="1" type="ORF">HX830_20150</name>
</gene>
<evidence type="ECO:0000313" key="2">
    <source>
        <dbReference type="Proteomes" id="UP000522864"/>
    </source>
</evidence>
<evidence type="ECO:0000313" key="1">
    <source>
        <dbReference type="EMBL" id="NWB87193.1"/>
    </source>
</evidence>
<protein>
    <submittedName>
        <fullName evidence="1">Uncharacterized protein</fullName>
    </submittedName>
</protein>
<organism evidence="1 2">
    <name type="scientific">Pseudomonas gingeri</name>
    <dbReference type="NCBI Taxonomy" id="117681"/>
    <lineage>
        <taxon>Bacteria</taxon>
        <taxon>Pseudomonadati</taxon>
        <taxon>Pseudomonadota</taxon>
        <taxon>Gammaproteobacteria</taxon>
        <taxon>Pseudomonadales</taxon>
        <taxon>Pseudomonadaceae</taxon>
        <taxon>Pseudomonas</taxon>
    </lineage>
</organism>
<sequence length="254" mass="28098">MTTPTRSGIRTPLPTSTQLALRLQSADLTQMLGLLQEVAWQPLSAQARLFLQPESLFGLHQLLCHVLPSRRMRPQGSVPMAFALQTLRQALLQEPDPRRRVELAHDCVDVLLLRTQGVWIGKRIAQLHGLEAMDIATQGFIELIQTSAAILRDHAFIMVRLGVGGGWFGRETGVAAKLGRAGVYGSGGHINRARFAILRSALVRGDEIKRPVPGKEPVLDAAWLRREAQLDLYRLEQEADEYGHCGGGAYPRSF</sequence>
<comment type="caution">
    <text evidence="1">The sequence shown here is derived from an EMBL/GenBank/DDBJ whole genome shotgun (WGS) entry which is preliminary data.</text>
</comment>